<keyword evidence="3" id="KW-0812">Transmembrane</keyword>
<comment type="similarity">
    <text evidence="1">Belongs to the protein kinase superfamily. ADCK protein kinase family.</text>
</comment>
<feature type="domain" description="ABC1 atypical kinase-like" evidence="4">
    <location>
        <begin position="176"/>
        <end position="360"/>
    </location>
</feature>
<feature type="transmembrane region" description="Helical" evidence="3">
    <location>
        <begin position="532"/>
        <end position="550"/>
    </location>
</feature>
<gene>
    <name evidence="5" type="ORF">SAMN05421547_101276</name>
</gene>
<dbReference type="Pfam" id="PF03109">
    <property type="entry name" value="ABC1"/>
    <property type="match status" value="2"/>
</dbReference>
<dbReference type="AlphaFoldDB" id="A0A1H3EMI9"/>
<dbReference type="CDD" id="cd05121">
    <property type="entry name" value="ABC1_ADCK3-like"/>
    <property type="match status" value="1"/>
</dbReference>
<feature type="transmembrane region" description="Helical" evidence="3">
    <location>
        <begin position="556"/>
        <end position="578"/>
    </location>
</feature>
<dbReference type="InterPro" id="IPR004147">
    <property type="entry name" value="ABC1_dom"/>
</dbReference>
<dbReference type="InterPro" id="IPR050154">
    <property type="entry name" value="UbiB_kinase"/>
</dbReference>
<evidence type="ECO:0000256" key="1">
    <source>
        <dbReference type="ARBA" id="ARBA00009670"/>
    </source>
</evidence>
<organism evidence="5 6">
    <name type="scientific">Delftia lacustris</name>
    <dbReference type="NCBI Taxonomy" id="558537"/>
    <lineage>
        <taxon>Bacteria</taxon>
        <taxon>Pseudomonadati</taxon>
        <taxon>Pseudomonadota</taxon>
        <taxon>Betaproteobacteria</taxon>
        <taxon>Burkholderiales</taxon>
        <taxon>Comamonadaceae</taxon>
        <taxon>Delftia</taxon>
    </lineage>
</organism>
<evidence type="ECO:0000313" key="6">
    <source>
        <dbReference type="Proteomes" id="UP000183417"/>
    </source>
</evidence>
<feature type="compositionally biased region" description="Basic and acidic residues" evidence="2">
    <location>
        <begin position="147"/>
        <end position="163"/>
    </location>
</feature>
<dbReference type="RefSeq" id="WP_074920693.1">
    <property type="nucleotide sequence ID" value="NZ_CP141274.1"/>
</dbReference>
<dbReference type="Proteomes" id="UP000183417">
    <property type="component" value="Unassembled WGS sequence"/>
</dbReference>
<keyword evidence="3" id="KW-1133">Transmembrane helix</keyword>
<reference evidence="5 6" key="1">
    <citation type="submission" date="2016-10" db="EMBL/GenBank/DDBJ databases">
        <authorList>
            <person name="de Groot N.N."/>
        </authorList>
    </citation>
    <scope>NUCLEOTIDE SEQUENCE [LARGE SCALE GENOMIC DNA]</scope>
    <source>
        <strain evidence="5 6">LMG 24775</strain>
    </source>
</reference>
<dbReference type="EMBL" id="FNPE01000001">
    <property type="protein sequence ID" value="SDX79815.1"/>
    <property type="molecule type" value="Genomic_DNA"/>
</dbReference>
<keyword evidence="3" id="KW-0472">Membrane</keyword>
<dbReference type="SUPFAM" id="SSF56112">
    <property type="entry name" value="Protein kinase-like (PK-like)"/>
    <property type="match status" value="1"/>
</dbReference>
<dbReference type="PANTHER" id="PTHR10566">
    <property type="entry name" value="CHAPERONE-ACTIVITY OF BC1 COMPLEX CABC1 -RELATED"/>
    <property type="match status" value="1"/>
</dbReference>
<proteinExistence type="inferred from homology"/>
<keyword evidence="5" id="KW-0830">Ubiquinone</keyword>
<feature type="region of interest" description="Disordered" evidence="2">
    <location>
        <begin position="145"/>
        <end position="175"/>
    </location>
</feature>
<dbReference type="PANTHER" id="PTHR10566:SF113">
    <property type="entry name" value="PROTEIN ACTIVITY OF BC1 COMPLEX KINASE 7, CHLOROPLASTIC"/>
    <property type="match status" value="1"/>
</dbReference>
<evidence type="ECO:0000259" key="4">
    <source>
        <dbReference type="Pfam" id="PF03109"/>
    </source>
</evidence>
<accession>A0A1H3EMI9</accession>
<evidence type="ECO:0000313" key="5">
    <source>
        <dbReference type="EMBL" id="SDX79815.1"/>
    </source>
</evidence>
<feature type="domain" description="ABC1 atypical kinase-like" evidence="4">
    <location>
        <begin position="95"/>
        <end position="148"/>
    </location>
</feature>
<evidence type="ECO:0000256" key="2">
    <source>
        <dbReference type="SAM" id="MobiDB-lite"/>
    </source>
</evidence>
<sequence>MLQTAVVAVRDRARLQEIVGVLLRFGLADLVDTLGLARFAPRGSQPHPEHPLDASRPERLRMALEHLGPSFVKLGQIMATRSDLLAPEWTAALQQLHSHAAPLPWETAQPLIEQSLGLPVEQVFTHFDPVPLASASMAQVYRARLPAAEDREDRDDREGREEGSGSDSPPAARAADIEVVVKVQRPGLRPQIEADLRLLEHLALLAQEQWPQLARYRPREVTRQLGQALREELDFTVEAHNGDAVARHFAAQPEIVVPAIHWALSGPRLLVQDFVPGVPASAVGADPALDGPLLARRGACAFLQMVLRDGLFHADPHPGNLLALPGNRVGFIDFGMVGRLSPQRRRQVLGLMRALVEGQGRSLSGVLLDWAAESEMPGRAPPSAARIEAAVDRFVTRHGPGASNGRLVMSRALQDFMALARETGVALPADMALLLKALITADQVLLQLDPQFDVVQTATPLVKAQLLQRYSLRSLARQRRAAMAQWMDLADDAPHTLRLVMQRLRSGRLQADLDIRHIDRLSQALERAATRLALAVVSGAFILGLAPGLLTMGPRLWGIPLFAALGVAGAAASLAVLFTTMRRQKALD</sequence>
<dbReference type="InterPro" id="IPR011009">
    <property type="entry name" value="Kinase-like_dom_sf"/>
</dbReference>
<evidence type="ECO:0000256" key="3">
    <source>
        <dbReference type="SAM" id="Phobius"/>
    </source>
</evidence>
<name>A0A1H3EMI9_9BURK</name>
<protein>
    <submittedName>
        <fullName evidence="5">Ubiquinone biosynthesis protein</fullName>
    </submittedName>
</protein>
<dbReference type="GeneID" id="94695086"/>